<keyword evidence="2" id="KW-1185">Reference proteome</keyword>
<comment type="caution">
    <text evidence="1">The sequence shown here is derived from an EMBL/GenBank/DDBJ whole genome shotgun (WGS) entry which is preliminary data.</text>
</comment>
<dbReference type="AlphaFoldDB" id="A0ABC8IS18"/>
<dbReference type="PANTHER" id="PTHR35750">
    <property type="entry name" value="PHOSPHOLIPID HYDROPEROXIDE GLUTATHIONE PEROXIDASE"/>
    <property type="match status" value="1"/>
</dbReference>
<evidence type="ECO:0000313" key="2">
    <source>
        <dbReference type="Proteomes" id="UP001642260"/>
    </source>
</evidence>
<dbReference type="EMBL" id="CAKOAT010007781">
    <property type="protein sequence ID" value="CAH8283178.1"/>
    <property type="molecule type" value="Genomic_DNA"/>
</dbReference>
<evidence type="ECO:0000313" key="1">
    <source>
        <dbReference type="EMBL" id="CAH8283178.1"/>
    </source>
</evidence>
<sequence>MKVRVDDDGHPADEFLEEGVKPTNAEDDHNFNKTMPRLEAKCEIKHAKVRRLVVSSVGKVQQCIEHQGR</sequence>
<protein>
    <submittedName>
        <fullName evidence="1">Uncharacterized protein</fullName>
    </submittedName>
</protein>
<accession>A0ABC8IS18</accession>
<name>A0ABC8IS18_ERUVS</name>
<proteinExistence type="predicted"/>
<reference evidence="1 2" key="1">
    <citation type="submission" date="2022-03" db="EMBL/GenBank/DDBJ databases">
        <authorList>
            <person name="Macdonald S."/>
            <person name="Ahmed S."/>
            <person name="Newling K."/>
        </authorList>
    </citation>
    <scope>NUCLEOTIDE SEQUENCE [LARGE SCALE GENOMIC DNA]</scope>
</reference>
<gene>
    <name evidence="1" type="ORF">ERUC_LOCUS554</name>
</gene>
<organism evidence="1 2">
    <name type="scientific">Eruca vesicaria subsp. sativa</name>
    <name type="common">Garden rocket</name>
    <name type="synonym">Eruca sativa</name>
    <dbReference type="NCBI Taxonomy" id="29727"/>
    <lineage>
        <taxon>Eukaryota</taxon>
        <taxon>Viridiplantae</taxon>
        <taxon>Streptophyta</taxon>
        <taxon>Embryophyta</taxon>
        <taxon>Tracheophyta</taxon>
        <taxon>Spermatophyta</taxon>
        <taxon>Magnoliopsida</taxon>
        <taxon>eudicotyledons</taxon>
        <taxon>Gunneridae</taxon>
        <taxon>Pentapetalae</taxon>
        <taxon>rosids</taxon>
        <taxon>malvids</taxon>
        <taxon>Brassicales</taxon>
        <taxon>Brassicaceae</taxon>
        <taxon>Brassiceae</taxon>
        <taxon>Eruca</taxon>
    </lineage>
</organism>
<dbReference type="PANTHER" id="PTHR35750:SF1">
    <property type="entry name" value="PHOSPHOLIPID HYDROPEROXIDE GLUTATHIONE PEROXIDASE"/>
    <property type="match status" value="1"/>
</dbReference>
<dbReference type="Proteomes" id="UP001642260">
    <property type="component" value="Unassembled WGS sequence"/>
</dbReference>